<evidence type="ECO:0000256" key="3">
    <source>
        <dbReference type="SAM" id="MobiDB-lite"/>
    </source>
</evidence>
<feature type="compositionally biased region" description="Polar residues" evidence="3">
    <location>
        <begin position="910"/>
        <end position="919"/>
    </location>
</feature>
<dbReference type="PROSITE" id="PS50043">
    <property type="entry name" value="HTH_LUXR_2"/>
    <property type="match status" value="1"/>
</dbReference>
<proteinExistence type="predicted"/>
<evidence type="ECO:0000256" key="1">
    <source>
        <dbReference type="ARBA" id="ARBA00022741"/>
    </source>
</evidence>
<dbReference type="Pfam" id="PF13191">
    <property type="entry name" value="AAA_16"/>
    <property type="match status" value="1"/>
</dbReference>
<dbReference type="PANTHER" id="PTHR16305:SF35">
    <property type="entry name" value="TRANSCRIPTIONAL ACTIVATOR DOMAIN"/>
    <property type="match status" value="1"/>
</dbReference>
<dbReference type="InterPro" id="IPR027417">
    <property type="entry name" value="P-loop_NTPase"/>
</dbReference>
<dbReference type="InterPro" id="IPR003593">
    <property type="entry name" value="AAA+_ATPase"/>
</dbReference>
<comment type="caution">
    <text evidence="5">The sequence shown here is derived from an EMBL/GenBank/DDBJ whole genome shotgun (WGS) entry which is preliminary data.</text>
</comment>
<dbReference type="PANTHER" id="PTHR16305">
    <property type="entry name" value="TESTICULAR SOLUBLE ADENYLYL CYCLASE"/>
    <property type="match status" value="1"/>
</dbReference>
<sequence length="933" mass="99377">MTLPPRPGLVGRDEELRALVERVEACAEVGGVVLALVGEPGIGRTTVLAGLAERMRGVGFRVLAARGAQSEVHLPFAGLHQILRPLLGGADRLPPLQREALLACFAMSDPPDAQPFFISLAVLELLVDAAAEAPVLLCLDDPLLVDQPSLDVIAFVLRRIADQRIAVVCTSRGEPLPFADGDALTQVHLAPLPGPDSADLLGSRAPGLPRDLRDRILREANGNPLALLEFAAAVESGRAGGSDDGLPMTTRLERAFAARADGLDAPSRVVVDVAALHDGEDVDDILAAAALLDPAAGRRDAVAPALDLGLLVLSGDVVRIAHPLVGSALRHAMPPATRRAVHAALARVLATRPDRAIWHEASSAPGPDERIAAGLERAAADARRRGAVSTAVLWLERAAALSPDPHDRASRLLDAAEAGHELGRFAQVQQIAARVADLPLRARDRSRLTWLEGAFHDGATSEPAEIRHLVTLARRATTDDETDLAMQLLIGAARRVWWRDPGERVRDEIVGAAREVPLAAEDPRRLAALGLAEPLVFGAEIMDRLDGWPADAHGRPDVAGVLGIAAFCVGDFGRATAFLSAPIRQLRAEGRLGLLAEALALRSWAEINLGVFDASRSADEGLRLAEETGQAVWAATAGAAVAVIDAVAGRWDLHHPLLTDAEETALRLPNASSSLLAGVQLARGVAALGAERPEPAFDELHRVFVRSDPAHQQVQQIWALSYLADAAVHTDRREPASGLLAAMEKLTASAQAAGSAIPLEYARAVLADDADPERAEELFRAGLDGAGRDLPWHRARLQLAYGSWLRRQRRSVDSRGPLRAARSTFDTLGATTWAHRADRELRATGERGWRPTQSLRGLLSPQETQIAELAAQGLSNREIGQRMFLSHRTVGSHLYRIFPKLGVTNRSQLAGALGQSSDASPAPQNPSPTGHDD</sequence>
<evidence type="ECO:0000313" key="6">
    <source>
        <dbReference type="Proteomes" id="UP001501598"/>
    </source>
</evidence>
<dbReference type="SUPFAM" id="SSF52540">
    <property type="entry name" value="P-loop containing nucleoside triphosphate hydrolases"/>
    <property type="match status" value="1"/>
</dbReference>
<evidence type="ECO:0000256" key="2">
    <source>
        <dbReference type="ARBA" id="ARBA00022840"/>
    </source>
</evidence>
<evidence type="ECO:0000259" key="4">
    <source>
        <dbReference type="PROSITE" id="PS50043"/>
    </source>
</evidence>
<dbReference type="Proteomes" id="UP001501598">
    <property type="component" value="Unassembled WGS sequence"/>
</dbReference>
<dbReference type="EMBL" id="BAABGT010000014">
    <property type="protein sequence ID" value="GAA4538712.1"/>
    <property type="molecule type" value="Genomic_DNA"/>
</dbReference>
<accession>A0ABP8RHA4</accession>
<dbReference type="InterPro" id="IPR016032">
    <property type="entry name" value="Sig_transdc_resp-reg_C-effctor"/>
</dbReference>
<dbReference type="SMART" id="SM00421">
    <property type="entry name" value="HTH_LUXR"/>
    <property type="match status" value="1"/>
</dbReference>
<gene>
    <name evidence="5" type="ORF">GCM10023175_09010</name>
</gene>
<keyword evidence="2" id="KW-0067">ATP-binding</keyword>
<name>A0ABP8RHA4_9PSEU</name>
<dbReference type="InterPro" id="IPR036388">
    <property type="entry name" value="WH-like_DNA-bd_sf"/>
</dbReference>
<dbReference type="RefSeq" id="WP_345412982.1">
    <property type="nucleotide sequence ID" value="NZ_BAABGT010000014.1"/>
</dbReference>
<dbReference type="PROSITE" id="PS00622">
    <property type="entry name" value="HTH_LUXR_1"/>
    <property type="match status" value="1"/>
</dbReference>
<feature type="domain" description="HTH luxR-type" evidence="4">
    <location>
        <begin position="852"/>
        <end position="917"/>
    </location>
</feature>
<dbReference type="InterPro" id="IPR000792">
    <property type="entry name" value="Tscrpt_reg_LuxR_C"/>
</dbReference>
<evidence type="ECO:0000313" key="5">
    <source>
        <dbReference type="EMBL" id="GAA4538712.1"/>
    </source>
</evidence>
<feature type="region of interest" description="Disordered" evidence="3">
    <location>
        <begin position="910"/>
        <end position="933"/>
    </location>
</feature>
<dbReference type="SUPFAM" id="SSF46894">
    <property type="entry name" value="C-terminal effector domain of the bipartite response regulators"/>
    <property type="match status" value="1"/>
</dbReference>
<organism evidence="5 6">
    <name type="scientific">Pseudonocardia xishanensis</name>
    <dbReference type="NCBI Taxonomy" id="630995"/>
    <lineage>
        <taxon>Bacteria</taxon>
        <taxon>Bacillati</taxon>
        <taxon>Actinomycetota</taxon>
        <taxon>Actinomycetes</taxon>
        <taxon>Pseudonocardiales</taxon>
        <taxon>Pseudonocardiaceae</taxon>
        <taxon>Pseudonocardia</taxon>
    </lineage>
</organism>
<dbReference type="PRINTS" id="PR00038">
    <property type="entry name" value="HTHLUXR"/>
</dbReference>
<keyword evidence="6" id="KW-1185">Reference proteome</keyword>
<dbReference type="Pfam" id="PF00196">
    <property type="entry name" value="GerE"/>
    <property type="match status" value="1"/>
</dbReference>
<protein>
    <submittedName>
        <fullName evidence="5">LuxR family transcriptional regulator</fullName>
    </submittedName>
</protein>
<dbReference type="Gene3D" id="1.10.10.10">
    <property type="entry name" value="Winged helix-like DNA-binding domain superfamily/Winged helix DNA-binding domain"/>
    <property type="match status" value="1"/>
</dbReference>
<dbReference type="CDD" id="cd06170">
    <property type="entry name" value="LuxR_C_like"/>
    <property type="match status" value="1"/>
</dbReference>
<dbReference type="SMART" id="SM00382">
    <property type="entry name" value="AAA"/>
    <property type="match status" value="1"/>
</dbReference>
<reference evidence="6" key="1">
    <citation type="journal article" date="2019" name="Int. J. Syst. Evol. Microbiol.">
        <title>The Global Catalogue of Microorganisms (GCM) 10K type strain sequencing project: providing services to taxonomists for standard genome sequencing and annotation.</title>
        <authorList>
            <consortium name="The Broad Institute Genomics Platform"/>
            <consortium name="The Broad Institute Genome Sequencing Center for Infectious Disease"/>
            <person name="Wu L."/>
            <person name="Ma J."/>
        </authorList>
    </citation>
    <scope>NUCLEOTIDE SEQUENCE [LARGE SCALE GENOMIC DNA]</scope>
    <source>
        <strain evidence="6">JCM 17906</strain>
    </source>
</reference>
<dbReference type="InterPro" id="IPR041664">
    <property type="entry name" value="AAA_16"/>
</dbReference>
<keyword evidence="1" id="KW-0547">Nucleotide-binding</keyword>